<protein>
    <recommendedName>
        <fullName evidence="3">DUF3990 domain-containing protein</fullName>
    </recommendedName>
</protein>
<name>A0A975BEZ6_9BACT</name>
<dbReference type="AlphaFoldDB" id="A0A975BEZ6"/>
<dbReference type="KEGG" id="dmm:dnm_004960"/>
<dbReference type="EMBL" id="CP061800">
    <property type="protein sequence ID" value="QTA84499.1"/>
    <property type="molecule type" value="Genomic_DNA"/>
</dbReference>
<reference evidence="1" key="1">
    <citation type="journal article" date="2021" name="Microb. Physiol.">
        <title>Proteogenomic Insights into the Physiology of Marine, Sulfate-Reducing, Filamentous Desulfonema limicola and Desulfonema magnum.</title>
        <authorList>
            <person name="Schnaars V."/>
            <person name="Wohlbrand L."/>
            <person name="Scheve S."/>
            <person name="Hinrichs C."/>
            <person name="Reinhardt R."/>
            <person name="Rabus R."/>
        </authorList>
    </citation>
    <scope>NUCLEOTIDE SEQUENCE</scope>
    <source>
        <strain evidence="1">4be13</strain>
    </source>
</reference>
<organism evidence="1 2">
    <name type="scientific">Desulfonema magnum</name>
    <dbReference type="NCBI Taxonomy" id="45655"/>
    <lineage>
        <taxon>Bacteria</taxon>
        <taxon>Pseudomonadati</taxon>
        <taxon>Thermodesulfobacteriota</taxon>
        <taxon>Desulfobacteria</taxon>
        <taxon>Desulfobacterales</taxon>
        <taxon>Desulfococcaceae</taxon>
        <taxon>Desulfonema</taxon>
    </lineage>
</organism>
<evidence type="ECO:0000313" key="1">
    <source>
        <dbReference type="EMBL" id="QTA84499.1"/>
    </source>
</evidence>
<dbReference type="Gene3D" id="3.90.228.10">
    <property type="match status" value="1"/>
</dbReference>
<evidence type="ECO:0000313" key="2">
    <source>
        <dbReference type="Proteomes" id="UP000663722"/>
    </source>
</evidence>
<keyword evidence="2" id="KW-1185">Reference proteome</keyword>
<evidence type="ECO:0008006" key="3">
    <source>
        <dbReference type="Google" id="ProtNLM"/>
    </source>
</evidence>
<accession>A0A975BEZ6</accession>
<sequence>MKFIGYHGTDANNIDSIFNQGYKFSGKKEWFGEGIYFFEDMSPLTNGFTEARNWAIKVKHLKHWAVFQAEIETDLYIDLVFNDEHKKLFREIKEMLLGFHKKSGKNLKNFSDRAVFNLMAKEKKAELIRAPVNAGKFGGYYSPIIEKFQIQICVKQPECIKKNVLYKTGGKYESGNRDSERNS</sequence>
<proteinExistence type="predicted"/>
<dbReference type="RefSeq" id="WP_207680961.1">
    <property type="nucleotide sequence ID" value="NZ_CP061800.1"/>
</dbReference>
<dbReference type="SUPFAM" id="SSF56399">
    <property type="entry name" value="ADP-ribosylation"/>
    <property type="match status" value="1"/>
</dbReference>
<gene>
    <name evidence="1" type="ORF">dnm_004960</name>
</gene>
<dbReference type="Proteomes" id="UP000663722">
    <property type="component" value="Chromosome"/>
</dbReference>